<dbReference type="CDD" id="cd00130">
    <property type="entry name" value="PAS"/>
    <property type="match status" value="1"/>
</dbReference>
<dbReference type="SUPFAM" id="SSF55785">
    <property type="entry name" value="PYP-like sensor domain (PAS domain)"/>
    <property type="match status" value="1"/>
</dbReference>
<sequence length="420" mass="47892">MHRSHSNTFQSIFYSCVEGILLVNQGKITLANPQCEALFGYGSGELLGMSIEELMPKDVRTKHVVDRQNYDKRPEPRQMGVGRDLVALKKDGSTFPVEVSLNVAQVDDEDVTIAHIIDISKRKEIEQELKRSEEQLTHYAAELEQRVNDRTKKLHAVVDELQQTNADLELQIKERIKAENEARIALGKEKELHELKTRFVSMASHEFRTPLSAILSSVSLIGKYNTEENKDKKLKHINRIKSSVGELTSILNDFLSMDRLDAGKLSVWHREIKLCDFLHEIVDEMRELMKRGQQLDLKCEHPDSIFVTDPQILKQVLVNLLSNAIKYSPEKSVIRMQVRLINDELEIQVADQGIGIPQVDQKYLFDKFFRAHNAAHIQGTGLGLNIVHKYLELIEGEIAFESEEGKGSTFNLKIKSGENE</sequence>
<dbReference type="InterPro" id="IPR003661">
    <property type="entry name" value="HisK_dim/P_dom"/>
</dbReference>
<accession>A0ABY6CX47</accession>
<dbReference type="EC" id="2.7.13.3" evidence="2"/>
<name>A0ABY6CX47_9BACT</name>
<dbReference type="SMART" id="SM00091">
    <property type="entry name" value="PAS"/>
    <property type="match status" value="1"/>
</dbReference>
<evidence type="ECO:0000256" key="2">
    <source>
        <dbReference type="ARBA" id="ARBA00012438"/>
    </source>
</evidence>
<dbReference type="Gene3D" id="1.10.287.130">
    <property type="match status" value="1"/>
</dbReference>
<dbReference type="InterPro" id="IPR000014">
    <property type="entry name" value="PAS"/>
</dbReference>
<feature type="domain" description="PAS" evidence="9">
    <location>
        <begin position="25"/>
        <end position="58"/>
    </location>
</feature>
<dbReference type="InterPro" id="IPR036097">
    <property type="entry name" value="HisK_dim/P_sf"/>
</dbReference>
<dbReference type="PANTHER" id="PTHR43711">
    <property type="entry name" value="TWO-COMPONENT HISTIDINE KINASE"/>
    <property type="match status" value="1"/>
</dbReference>
<evidence type="ECO:0000256" key="5">
    <source>
        <dbReference type="ARBA" id="ARBA00022777"/>
    </source>
</evidence>
<dbReference type="SMART" id="SM00388">
    <property type="entry name" value="HisKA"/>
    <property type="match status" value="1"/>
</dbReference>
<evidence type="ECO:0000256" key="3">
    <source>
        <dbReference type="ARBA" id="ARBA00022553"/>
    </source>
</evidence>
<dbReference type="Proteomes" id="UP001062165">
    <property type="component" value="Chromosome"/>
</dbReference>
<keyword evidence="5 10" id="KW-0418">Kinase</keyword>
<dbReference type="PROSITE" id="PS50109">
    <property type="entry name" value="HIS_KIN"/>
    <property type="match status" value="1"/>
</dbReference>
<dbReference type="SUPFAM" id="SSF55874">
    <property type="entry name" value="ATPase domain of HSP90 chaperone/DNA topoisomerase II/histidine kinase"/>
    <property type="match status" value="1"/>
</dbReference>
<evidence type="ECO:0000313" key="10">
    <source>
        <dbReference type="EMBL" id="UXX78496.1"/>
    </source>
</evidence>
<dbReference type="InterPro" id="IPR036890">
    <property type="entry name" value="HATPase_C_sf"/>
</dbReference>
<keyword evidence="4" id="KW-0808">Transferase</keyword>
<evidence type="ECO:0000256" key="1">
    <source>
        <dbReference type="ARBA" id="ARBA00000085"/>
    </source>
</evidence>
<gene>
    <name evidence="10" type="ORF">N7E81_14130</name>
</gene>
<dbReference type="PROSITE" id="PS50112">
    <property type="entry name" value="PAS"/>
    <property type="match status" value="1"/>
</dbReference>
<organism evidence="10 11">
    <name type="scientific">Reichenbachiella carrageenanivorans</name>
    <dbReference type="NCBI Taxonomy" id="2979869"/>
    <lineage>
        <taxon>Bacteria</taxon>
        <taxon>Pseudomonadati</taxon>
        <taxon>Bacteroidota</taxon>
        <taxon>Cytophagia</taxon>
        <taxon>Cytophagales</taxon>
        <taxon>Reichenbachiellaceae</taxon>
        <taxon>Reichenbachiella</taxon>
    </lineage>
</organism>
<evidence type="ECO:0000256" key="4">
    <source>
        <dbReference type="ARBA" id="ARBA00022679"/>
    </source>
</evidence>
<reference evidence="10" key="1">
    <citation type="submission" date="2022-10" db="EMBL/GenBank/DDBJ databases">
        <title>Comparative genomics and taxonomic characterization of three novel marine species of genus Reichenbachiella exhibiting antioxidant and polysaccharide degradation activities.</title>
        <authorList>
            <person name="Muhammad N."/>
            <person name="Lee Y.-J."/>
            <person name="Ko J."/>
            <person name="Kim S.-G."/>
        </authorList>
    </citation>
    <scope>NUCLEOTIDE SEQUENCE</scope>
    <source>
        <strain evidence="10">Wsw4-B4</strain>
    </source>
</reference>
<dbReference type="InterPro" id="IPR004358">
    <property type="entry name" value="Sig_transdc_His_kin-like_C"/>
</dbReference>
<dbReference type="Gene3D" id="3.30.450.20">
    <property type="entry name" value="PAS domain"/>
    <property type="match status" value="1"/>
</dbReference>
<proteinExistence type="predicted"/>
<dbReference type="PRINTS" id="PR00344">
    <property type="entry name" value="BCTRLSENSOR"/>
</dbReference>
<protein>
    <recommendedName>
        <fullName evidence="2">histidine kinase</fullName>
        <ecNumber evidence="2">2.7.13.3</ecNumber>
    </recommendedName>
</protein>
<dbReference type="Gene3D" id="3.30.565.10">
    <property type="entry name" value="Histidine kinase-like ATPase, C-terminal domain"/>
    <property type="match status" value="1"/>
</dbReference>
<dbReference type="GO" id="GO:0016301">
    <property type="term" value="F:kinase activity"/>
    <property type="evidence" value="ECO:0007669"/>
    <property type="project" value="UniProtKB-KW"/>
</dbReference>
<dbReference type="CDD" id="cd00082">
    <property type="entry name" value="HisKA"/>
    <property type="match status" value="1"/>
</dbReference>
<dbReference type="SMART" id="SM00387">
    <property type="entry name" value="HATPase_c"/>
    <property type="match status" value="1"/>
</dbReference>
<dbReference type="RefSeq" id="WP_263050241.1">
    <property type="nucleotide sequence ID" value="NZ_CP106735.1"/>
</dbReference>
<dbReference type="EMBL" id="CP106735">
    <property type="protein sequence ID" value="UXX78496.1"/>
    <property type="molecule type" value="Genomic_DNA"/>
</dbReference>
<keyword evidence="3" id="KW-0597">Phosphoprotein</keyword>
<evidence type="ECO:0000256" key="6">
    <source>
        <dbReference type="ARBA" id="ARBA00023012"/>
    </source>
</evidence>
<dbReference type="Pfam" id="PF02518">
    <property type="entry name" value="HATPase_c"/>
    <property type="match status" value="1"/>
</dbReference>
<dbReference type="InterPro" id="IPR050736">
    <property type="entry name" value="Sensor_HK_Regulatory"/>
</dbReference>
<dbReference type="NCBIfam" id="TIGR00229">
    <property type="entry name" value="sensory_box"/>
    <property type="match status" value="1"/>
</dbReference>
<evidence type="ECO:0000259" key="9">
    <source>
        <dbReference type="PROSITE" id="PS50112"/>
    </source>
</evidence>
<dbReference type="SUPFAM" id="SSF47384">
    <property type="entry name" value="Homodimeric domain of signal transducing histidine kinase"/>
    <property type="match status" value="1"/>
</dbReference>
<evidence type="ECO:0000313" key="11">
    <source>
        <dbReference type="Proteomes" id="UP001062165"/>
    </source>
</evidence>
<feature type="coiled-coil region" evidence="7">
    <location>
        <begin position="122"/>
        <end position="181"/>
    </location>
</feature>
<dbReference type="PANTHER" id="PTHR43711:SF26">
    <property type="entry name" value="SENSOR HISTIDINE KINASE RCSC"/>
    <property type="match status" value="1"/>
</dbReference>
<dbReference type="Pfam" id="PF00512">
    <property type="entry name" value="HisKA"/>
    <property type="match status" value="1"/>
</dbReference>
<dbReference type="InterPro" id="IPR035965">
    <property type="entry name" value="PAS-like_dom_sf"/>
</dbReference>
<comment type="catalytic activity">
    <reaction evidence="1">
        <text>ATP + protein L-histidine = ADP + protein N-phospho-L-histidine.</text>
        <dbReference type="EC" id="2.7.13.3"/>
    </reaction>
</comment>
<evidence type="ECO:0000256" key="7">
    <source>
        <dbReference type="SAM" id="Coils"/>
    </source>
</evidence>
<keyword evidence="11" id="KW-1185">Reference proteome</keyword>
<keyword evidence="6" id="KW-0902">Two-component regulatory system</keyword>
<evidence type="ECO:0000259" key="8">
    <source>
        <dbReference type="PROSITE" id="PS50109"/>
    </source>
</evidence>
<dbReference type="InterPro" id="IPR005467">
    <property type="entry name" value="His_kinase_dom"/>
</dbReference>
<feature type="domain" description="Histidine kinase" evidence="8">
    <location>
        <begin position="202"/>
        <end position="418"/>
    </location>
</feature>
<dbReference type="CDD" id="cd00075">
    <property type="entry name" value="HATPase"/>
    <property type="match status" value="1"/>
</dbReference>
<keyword evidence="7" id="KW-0175">Coiled coil</keyword>
<dbReference type="Pfam" id="PF13426">
    <property type="entry name" value="PAS_9"/>
    <property type="match status" value="1"/>
</dbReference>
<dbReference type="InterPro" id="IPR003594">
    <property type="entry name" value="HATPase_dom"/>
</dbReference>
<dbReference type="PROSITE" id="PS51257">
    <property type="entry name" value="PROKAR_LIPOPROTEIN"/>
    <property type="match status" value="1"/>
</dbReference>